<organism evidence="2 3">
    <name type="scientific">Streptomyces ipomoeae 91-03</name>
    <dbReference type="NCBI Taxonomy" id="698759"/>
    <lineage>
        <taxon>Bacteria</taxon>
        <taxon>Bacillati</taxon>
        <taxon>Actinomycetota</taxon>
        <taxon>Actinomycetes</taxon>
        <taxon>Kitasatosporales</taxon>
        <taxon>Streptomycetaceae</taxon>
        <taxon>Streptomyces</taxon>
    </lineage>
</organism>
<proteinExistence type="predicted"/>
<name>L1KI20_9ACTN</name>
<feature type="compositionally biased region" description="Basic and acidic residues" evidence="1">
    <location>
        <begin position="7"/>
        <end position="16"/>
    </location>
</feature>
<keyword evidence="3" id="KW-1185">Reference proteome</keyword>
<feature type="region of interest" description="Disordered" evidence="1">
    <location>
        <begin position="262"/>
        <end position="350"/>
    </location>
</feature>
<sequence>MAEDEPDIRIPAHDPVADEEVGGAGGVEEEVGGERRDAVDGGRGKLGRVDEHHGTVLVEDPPQRVLAVRAQIRALVVGEQRDPVGPQFEQGTLGLLGGRVDVRHGQRGEPAEAAGVLGGEGGGEAVQPPGQVGRLGLVGEESGAGGGDGEERRFGAQQVHRFQGRLGNPVGQGAATGVGDTGPGEGVAVEGRHEVLMDVDPAGGGGHGGVLPLGFRGSGSGWGRLGAWLGGPPRSAWLGGPLRSAWLGGPLRSAWPVDHAWDMGPGRDCPSTRRTRAGPRRSPAIAADLDRARRRRRTRTPGAPGHAGRAGYIGQALDRRPTGAGRPPVRNWGPPPSRRARPQDGLAAQG</sequence>
<gene>
    <name evidence="2" type="ORF">STRIP9103_08015</name>
</gene>
<accession>L1KI20</accession>
<protein>
    <submittedName>
        <fullName evidence="2">Uncharacterized protein</fullName>
    </submittedName>
</protein>
<evidence type="ECO:0000313" key="2">
    <source>
        <dbReference type="EMBL" id="EKX60199.1"/>
    </source>
</evidence>
<feature type="compositionally biased region" description="Basic and acidic residues" evidence="1">
    <location>
        <begin position="32"/>
        <end position="48"/>
    </location>
</feature>
<comment type="caution">
    <text evidence="2">The sequence shown here is derived from an EMBL/GenBank/DDBJ whole genome shotgun (WGS) entry which is preliminary data.</text>
</comment>
<dbReference type="EMBL" id="AEJC01000668">
    <property type="protein sequence ID" value="EKX60199.1"/>
    <property type="molecule type" value="Genomic_DNA"/>
</dbReference>
<feature type="compositionally biased region" description="Acidic residues" evidence="1">
    <location>
        <begin position="17"/>
        <end position="31"/>
    </location>
</feature>
<reference evidence="2 3" key="1">
    <citation type="submission" date="2012-11" db="EMBL/GenBank/DDBJ databases">
        <authorList>
            <person name="Huguet-Tapia J.C."/>
            <person name="Durkin A.S."/>
            <person name="Pettis G.S."/>
            <person name="Badger J.H."/>
        </authorList>
    </citation>
    <scope>NUCLEOTIDE SEQUENCE [LARGE SCALE GENOMIC DNA]</scope>
    <source>
        <strain evidence="2 3">91-03</strain>
    </source>
</reference>
<dbReference type="AlphaFoldDB" id="L1KI20"/>
<evidence type="ECO:0000313" key="3">
    <source>
        <dbReference type="Proteomes" id="UP000010411"/>
    </source>
</evidence>
<dbReference type="Proteomes" id="UP000010411">
    <property type="component" value="Unassembled WGS sequence"/>
</dbReference>
<dbReference type="PATRIC" id="fig|698759.3.peg.9062"/>
<evidence type="ECO:0000256" key="1">
    <source>
        <dbReference type="SAM" id="MobiDB-lite"/>
    </source>
</evidence>
<feature type="region of interest" description="Disordered" evidence="1">
    <location>
        <begin position="1"/>
        <end position="48"/>
    </location>
</feature>